<evidence type="ECO:0000313" key="2">
    <source>
        <dbReference type="EMBL" id="MTV82049.1"/>
    </source>
</evidence>
<dbReference type="AlphaFoldDB" id="A0A7X3C399"/>
<gene>
    <name evidence="2" type="ORF">GM612_05205</name>
</gene>
<keyword evidence="3" id="KW-1185">Reference proteome</keyword>
<organism evidence="2 3">
    <name type="scientific">Secundilactobacillus folii</name>
    <dbReference type="NCBI Taxonomy" id="2678357"/>
    <lineage>
        <taxon>Bacteria</taxon>
        <taxon>Bacillati</taxon>
        <taxon>Bacillota</taxon>
        <taxon>Bacilli</taxon>
        <taxon>Lactobacillales</taxon>
        <taxon>Lactobacillaceae</taxon>
        <taxon>Secundilactobacillus</taxon>
    </lineage>
</organism>
<dbReference type="Proteomes" id="UP000466388">
    <property type="component" value="Unassembled WGS sequence"/>
</dbReference>
<comment type="caution">
    <text evidence="2">The sequence shown here is derived from an EMBL/GenBank/DDBJ whole genome shotgun (WGS) entry which is preliminary data.</text>
</comment>
<proteinExistence type="predicted"/>
<keyword evidence="1" id="KW-0732">Signal</keyword>
<sequence>MSIKRIFASLLVIITMVAGVAGVSGTQAAAKAKYNPKADAIMSVSAFKRMGRVHYHKRVFTYYSPNGSGVFGMGRYTSDGTYTLNGHDKNGYLILANNKRFGTKIKTPLGIGVVHDRGTYGGHYDIVVK</sequence>
<evidence type="ECO:0000256" key="1">
    <source>
        <dbReference type="SAM" id="SignalP"/>
    </source>
</evidence>
<name>A0A7X3C399_9LACO</name>
<protein>
    <submittedName>
        <fullName evidence="2">Uncharacterized protein</fullName>
    </submittedName>
</protein>
<dbReference type="RefSeq" id="WP_155431328.1">
    <property type="nucleotide sequence ID" value="NZ_WNJO01000005.1"/>
</dbReference>
<evidence type="ECO:0000313" key="3">
    <source>
        <dbReference type="Proteomes" id="UP000466388"/>
    </source>
</evidence>
<feature type="chain" id="PRO_5039503161" evidence="1">
    <location>
        <begin position="21"/>
        <end position="129"/>
    </location>
</feature>
<reference evidence="2 3" key="1">
    <citation type="submission" date="2019-11" db="EMBL/GenBank/DDBJ databases">
        <title>Lactobacillus sp. nov. CRM56-3, isolated from fermented tea leaves.</title>
        <authorList>
            <person name="Phuengjayaem S."/>
            <person name="Tanasupawat S."/>
        </authorList>
    </citation>
    <scope>NUCLEOTIDE SEQUENCE [LARGE SCALE GENOMIC DNA]</scope>
    <source>
        <strain evidence="2 3">CRM56-3</strain>
    </source>
</reference>
<dbReference type="EMBL" id="WNJO01000005">
    <property type="protein sequence ID" value="MTV82049.1"/>
    <property type="molecule type" value="Genomic_DNA"/>
</dbReference>
<feature type="signal peptide" evidence="1">
    <location>
        <begin position="1"/>
        <end position="20"/>
    </location>
</feature>
<accession>A0A7X3C399</accession>